<dbReference type="Proteomes" id="UP000887159">
    <property type="component" value="Unassembled WGS sequence"/>
</dbReference>
<organism evidence="2 3">
    <name type="scientific">Trichonephila clavipes</name>
    <name type="common">Golden silk orbweaver</name>
    <name type="synonym">Nephila clavipes</name>
    <dbReference type="NCBI Taxonomy" id="2585209"/>
    <lineage>
        <taxon>Eukaryota</taxon>
        <taxon>Metazoa</taxon>
        <taxon>Ecdysozoa</taxon>
        <taxon>Arthropoda</taxon>
        <taxon>Chelicerata</taxon>
        <taxon>Arachnida</taxon>
        <taxon>Araneae</taxon>
        <taxon>Araneomorphae</taxon>
        <taxon>Entelegynae</taxon>
        <taxon>Araneoidea</taxon>
        <taxon>Nephilidae</taxon>
        <taxon>Trichonephila</taxon>
    </lineage>
</organism>
<comment type="caution">
    <text evidence="2">The sequence shown here is derived from an EMBL/GenBank/DDBJ whole genome shotgun (WGS) entry which is preliminary data.</text>
</comment>
<reference evidence="2" key="1">
    <citation type="submission" date="2020-08" db="EMBL/GenBank/DDBJ databases">
        <title>Multicomponent nature underlies the extraordinary mechanical properties of spider dragline silk.</title>
        <authorList>
            <person name="Kono N."/>
            <person name="Nakamura H."/>
            <person name="Mori M."/>
            <person name="Yoshida Y."/>
            <person name="Ohtoshi R."/>
            <person name="Malay A.D."/>
            <person name="Moran D.A.P."/>
            <person name="Tomita M."/>
            <person name="Numata K."/>
            <person name="Arakawa K."/>
        </authorList>
    </citation>
    <scope>NUCLEOTIDE SEQUENCE</scope>
</reference>
<proteinExistence type="predicted"/>
<evidence type="ECO:0000313" key="2">
    <source>
        <dbReference type="EMBL" id="GFY18591.1"/>
    </source>
</evidence>
<protein>
    <submittedName>
        <fullName evidence="2">Uncharacterized protein</fullName>
    </submittedName>
</protein>
<dbReference type="AlphaFoldDB" id="A0A8X6T2A2"/>
<feature type="region of interest" description="Disordered" evidence="1">
    <location>
        <begin position="51"/>
        <end position="76"/>
    </location>
</feature>
<keyword evidence="3" id="KW-1185">Reference proteome</keyword>
<accession>A0A8X6T2A2</accession>
<evidence type="ECO:0000256" key="1">
    <source>
        <dbReference type="SAM" id="MobiDB-lite"/>
    </source>
</evidence>
<sequence>MSDKCSVVFKLGENASHSIRVISPVYVHVDISRDIVRLGMHVRCLFGPLRSTYDSLTGNRKKEKPGLIGKHPTGPL</sequence>
<name>A0A8X6T2A2_TRICX</name>
<dbReference type="EMBL" id="BMAU01021349">
    <property type="protein sequence ID" value="GFY18591.1"/>
    <property type="molecule type" value="Genomic_DNA"/>
</dbReference>
<evidence type="ECO:0000313" key="3">
    <source>
        <dbReference type="Proteomes" id="UP000887159"/>
    </source>
</evidence>
<gene>
    <name evidence="2" type="ORF">TNCV_2398161</name>
</gene>